<evidence type="ECO:0000259" key="4">
    <source>
        <dbReference type="PROSITE" id="PS50255"/>
    </source>
</evidence>
<dbReference type="PANTHER" id="PTHR22872">
    <property type="entry name" value="BTK-BINDING PROTEIN-RELATED"/>
    <property type="match status" value="1"/>
</dbReference>
<keyword evidence="6" id="KW-1185">Reference proteome</keyword>
<dbReference type="SMART" id="SM01117">
    <property type="entry name" value="Cyt-b5"/>
    <property type="match status" value="1"/>
</dbReference>
<feature type="compositionally biased region" description="Polar residues" evidence="3">
    <location>
        <begin position="690"/>
        <end position="701"/>
    </location>
</feature>
<evidence type="ECO:0000256" key="1">
    <source>
        <dbReference type="ARBA" id="ARBA00022737"/>
    </source>
</evidence>
<name>A0A0T6AXY0_9SCAR</name>
<feature type="region of interest" description="Disordered" evidence="3">
    <location>
        <begin position="679"/>
        <end position="703"/>
    </location>
</feature>
<dbReference type="PROSITE" id="PS50012">
    <property type="entry name" value="RCC1_3"/>
    <property type="match status" value="3"/>
</dbReference>
<dbReference type="InterPro" id="IPR009091">
    <property type="entry name" value="RCC1/BLIP-II"/>
</dbReference>
<feature type="compositionally biased region" description="Polar residues" evidence="3">
    <location>
        <begin position="961"/>
        <end position="981"/>
    </location>
</feature>
<dbReference type="InterPro" id="IPR000408">
    <property type="entry name" value="Reg_chr_condens"/>
</dbReference>
<feature type="repeat" description="RCC1" evidence="2">
    <location>
        <begin position="1"/>
        <end position="44"/>
    </location>
</feature>
<accession>A0A0T6AXY0</accession>
<dbReference type="InterPro" id="IPR051625">
    <property type="entry name" value="Signaling_Regulatory_Domain"/>
</dbReference>
<gene>
    <name evidence="5" type="ORF">AMK59_6725</name>
</gene>
<dbReference type="InterPro" id="IPR036400">
    <property type="entry name" value="Cyt_B5-like_heme/steroid_sf"/>
</dbReference>
<evidence type="ECO:0000313" key="6">
    <source>
        <dbReference type="Proteomes" id="UP000051574"/>
    </source>
</evidence>
<dbReference type="Gene3D" id="2.130.10.30">
    <property type="entry name" value="Regulator of chromosome condensation 1/beta-lactamase-inhibitor protein II"/>
    <property type="match status" value="1"/>
</dbReference>
<dbReference type="Gene3D" id="3.10.120.10">
    <property type="entry name" value="Cytochrome b5-like heme/steroid binding domain"/>
    <property type="match status" value="1"/>
</dbReference>
<dbReference type="Pfam" id="PF00173">
    <property type="entry name" value="Cyt-b5"/>
    <property type="match status" value="1"/>
</dbReference>
<sequence length="1003" mass="112543">GDYGKLGRGGSDGSKVPRLVEKLQNVEIIEVYCGGQFSIALSKDSRLFSWGKGEGWRLGHATDEHIRFPEVIESLQDKKVISVSLGLGHVLAITDQGEVYGWGKNEYKQVCDTTESYIQQPRLIESLKMHRSVGICCGPMQSFVWSEFGHWIPSVRVPFVIDITEQTFKLLDQLLEVVCENSRTSSSVNLPICQDKEYIAIATLNLLHLQLYCIITNNLDVKLCGLASGSKLLGSLKSRVVYLASSLGIVTTVQRAAQATLQAGWSILLPTANERAQTLSSLLPNTGLETGVISCGQRFMTDLLVWSLMADGGLETALFDALRAEIVELADIDETFDTPTSHTTIPLLHLVKQLLRNGSSLTQLRLHELKSSCKVNYSKIATTPSSNLLMRFQRLLIGKIYTKDSNCLQAAESLLKKYSYQISFHVTETFNLAHEVAMINPKNFLHVVQILKGDIIDILLPELVVSLILLQQEIEQFLVAMDWLQVFDPLLQSLDKFCKLCPDIEALDADDIAWPGVLTCRSSFTSHKNYEDLPLIRKADLENHNLDGGLWVVINNKVYDIQDFRCENTNLMELLQKYAGKDASHVFNNTPHSLSSLQMMENYVVGNYCQPEPELPQASLDCLGVCSMLIDTERHLGYLLGLHAHYMCQSLPLQQSEIACKNYMHAAFLFGGLQMVQPPNPFEEEKGESRSTNSTAGNTPTEPRINICQRSLKSTQMPINRINSFITALAESRLSDTYVISFLAVVEQHAKQNNFLSPVDFSFEHPVEEIGRILFAVLLKHLGLGYVLLPILDAYINKPNIKLPKALAEMVKLVHQAKWNLIKTRQELNRSYKEICIPVIEKCRFLLYDVKPAISVEMEAFKNVNVLYKEPRVKTLVKKVIKDLKCGRHTSDIQKPEDIVNATIQSQSVEKHKSNEDITKMKKCASDGKISESKSETDDVNNEIKNAGDKAPPPNERVLSDSLNSNSSKFCSDQRTPNNCTDLKTEMEQRWNSGKIENETKTQ</sequence>
<dbReference type="SUPFAM" id="SSF50985">
    <property type="entry name" value="RCC1/BLIP-II"/>
    <property type="match status" value="1"/>
</dbReference>
<feature type="non-terminal residue" evidence="5">
    <location>
        <position position="1"/>
    </location>
</feature>
<evidence type="ECO:0000313" key="5">
    <source>
        <dbReference type="EMBL" id="KRT79944.1"/>
    </source>
</evidence>
<dbReference type="PROSITE" id="PS50255">
    <property type="entry name" value="CYTOCHROME_B5_2"/>
    <property type="match status" value="1"/>
</dbReference>
<dbReference type="PANTHER" id="PTHR22872:SF2">
    <property type="entry name" value="INHIBITOR OF BRUTON TYROSINE KINASE"/>
    <property type="match status" value="1"/>
</dbReference>
<feature type="domain" description="Cytochrome b5 heme-binding" evidence="4">
    <location>
        <begin position="533"/>
        <end position="609"/>
    </location>
</feature>
<evidence type="ECO:0000256" key="3">
    <source>
        <dbReference type="SAM" id="MobiDB-lite"/>
    </source>
</evidence>
<dbReference type="SUPFAM" id="SSF55856">
    <property type="entry name" value="Cytochrome b5-like heme/steroid binding domain"/>
    <property type="match status" value="1"/>
</dbReference>
<proteinExistence type="predicted"/>
<feature type="compositionally biased region" description="Basic and acidic residues" evidence="3">
    <location>
        <begin position="909"/>
        <end position="937"/>
    </location>
</feature>
<organism evidence="5 6">
    <name type="scientific">Oryctes borbonicus</name>
    <dbReference type="NCBI Taxonomy" id="1629725"/>
    <lineage>
        <taxon>Eukaryota</taxon>
        <taxon>Metazoa</taxon>
        <taxon>Ecdysozoa</taxon>
        <taxon>Arthropoda</taxon>
        <taxon>Hexapoda</taxon>
        <taxon>Insecta</taxon>
        <taxon>Pterygota</taxon>
        <taxon>Neoptera</taxon>
        <taxon>Endopterygota</taxon>
        <taxon>Coleoptera</taxon>
        <taxon>Polyphaga</taxon>
        <taxon>Scarabaeiformia</taxon>
        <taxon>Scarabaeidae</taxon>
        <taxon>Dynastinae</taxon>
        <taxon>Oryctes</taxon>
    </lineage>
</organism>
<protein>
    <submittedName>
        <fullName evidence="5">Regulator of chromosome condensation repeat containing protein</fullName>
    </submittedName>
</protein>
<dbReference type="Pfam" id="PF00415">
    <property type="entry name" value="RCC1"/>
    <property type="match status" value="3"/>
</dbReference>
<evidence type="ECO:0000256" key="2">
    <source>
        <dbReference type="PROSITE-ProRule" id="PRU00235"/>
    </source>
</evidence>
<feature type="region of interest" description="Disordered" evidence="3">
    <location>
        <begin position="907"/>
        <end position="981"/>
    </location>
</feature>
<dbReference type="EMBL" id="LJIG01022556">
    <property type="protein sequence ID" value="KRT79944.1"/>
    <property type="molecule type" value="Genomic_DNA"/>
</dbReference>
<dbReference type="InterPro" id="IPR001199">
    <property type="entry name" value="Cyt_B5-like_heme/steroid-bd"/>
</dbReference>
<dbReference type="OrthoDB" id="239701at2759"/>
<comment type="caution">
    <text evidence="5">The sequence shown here is derived from an EMBL/GenBank/DDBJ whole genome shotgun (WGS) entry which is preliminary data.</text>
</comment>
<keyword evidence="1" id="KW-0677">Repeat</keyword>
<feature type="repeat" description="RCC1" evidence="2">
    <location>
        <begin position="97"/>
        <end position="148"/>
    </location>
</feature>
<feature type="repeat" description="RCC1" evidence="2">
    <location>
        <begin position="45"/>
        <end position="96"/>
    </location>
</feature>
<reference evidence="5 6" key="1">
    <citation type="submission" date="2015-09" db="EMBL/GenBank/DDBJ databases">
        <title>Draft genome of the scarab beetle Oryctes borbonicus.</title>
        <authorList>
            <person name="Meyer J.M."/>
            <person name="Markov G.V."/>
            <person name="Baskaran P."/>
            <person name="Herrmann M."/>
            <person name="Sommer R.J."/>
            <person name="Roedelsperger C."/>
        </authorList>
    </citation>
    <scope>NUCLEOTIDE SEQUENCE [LARGE SCALE GENOMIC DNA]</scope>
    <source>
        <strain evidence="5">OB123</strain>
        <tissue evidence="5">Whole animal</tissue>
    </source>
</reference>
<dbReference type="AlphaFoldDB" id="A0A0T6AXY0"/>
<dbReference type="Proteomes" id="UP000051574">
    <property type="component" value="Unassembled WGS sequence"/>
</dbReference>